<name>A0ABQ6W7U9_9EURO</name>
<reference evidence="1 2" key="1">
    <citation type="submission" date="2019-04" db="EMBL/GenBank/DDBJ databases">
        <authorList>
            <consortium name="DOE Joint Genome Institute"/>
            <person name="Mondo S."/>
            <person name="Kjaerbolling I."/>
            <person name="Vesth T."/>
            <person name="Frisvad J.C."/>
            <person name="Nybo J.L."/>
            <person name="Theobald S."/>
            <person name="Kildgaard S."/>
            <person name="Isbrandt T."/>
            <person name="Kuo A."/>
            <person name="Sato A."/>
            <person name="Lyhne E.K."/>
            <person name="Kogle M.E."/>
            <person name="Wiebenga A."/>
            <person name="Kun R.S."/>
            <person name="Lubbers R.J."/>
            <person name="Makela M.R."/>
            <person name="Barry K."/>
            <person name="Chovatia M."/>
            <person name="Clum A."/>
            <person name="Daum C."/>
            <person name="Haridas S."/>
            <person name="He G."/>
            <person name="LaButti K."/>
            <person name="Lipzen A."/>
            <person name="Riley R."/>
            <person name="Salamov A."/>
            <person name="Simmons B.A."/>
            <person name="Magnuson J.K."/>
            <person name="Henrissat B."/>
            <person name="Mortensen U.H."/>
            <person name="Larsen T.O."/>
            <person name="Devries R.P."/>
            <person name="Grigoriev I.V."/>
            <person name="Machida M."/>
            <person name="Baker S.E."/>
            <person name="Andersen M.R."/>
            <person name="Cantor M.N."/>
            <person name="Hua S.X."/>
        </authorList>
    </citation>
    <scope>NUCLEOTIDE SEQUENCE [LARGE SCALE GENOMIC DNA]</scope>
    <source>
        <strain evidence="1 2">CBS 117616</strain>
    </source>
</reference>
<dbReference type="EMBL" id="ML735812">
    <property type="protein sequence ID" value="KAE8413198.1"/>
    <property type="molecule type" value="Genomic_DNA"/>
</dbReference>
<sequence>MYCAHFVWSVGSAWQRGTMTLTDRVLVVCLSACPATCHALLSDSSQIDGSADARTRGVYEYEFTSCMYYRLIGYMVMICLEGLTGSKHATQCPGSRNCSEL</sequence>
<protein>
    <recommendedName>
        <fullName evidence="3">Secreted protein</fullName>
    </recommendedName>
</protein>
<accession>A0ABQ6W7U9</accession>
<evidence type="ECO:0008006" key="3">
    <source>
        <dbReference type="Google" id="ProtNLM"/>
    </source>
</evidence>
<keyword evidence="2" id="KW-1185">Reference proteome</keyword>
<organism evidence="1 2">
    <name type="scientific">Aspergillus pseudocaelatus</name>
    <dbReference type="NCBI Taxonomy" id="1825620"/>
    <lineage>
        <taxon>Eukaryota</taxon>
        <taxon>Fungi</taxon>
        <taxon>Dikarya</taxon>
        <taxon>Ascomycota</taxon>
        <taxon>Pezizomycotina</taxon>
        <taxon>Eurotiomycetes</taxon>
        <taxon>Eurotiomycetidae</taxon>
        <taxon>Eurotiales</taxon>
        <taxon>Aspergillaceae</taxon>
        <taxon>Aspergillus</taxon>
        <taxon>Aspergillus subgen. Circumdati</taxon>
    </lineage>
</organism>
<dbReference type="Proteomes" id="UP000325395">
    <property type="component" value="Unassembled WGS sequence"/>
</dbReference>
<evidence type="ECO:0000313" key="1">
    <source>
        <dbReference type="EMBL" id="KAE8413198.1"/>
    </source>
</evidence>
<gene>
    <name evidence="1" type="ORF">BDV36DRAFT_269146</name>
</gene>
<proteinExistence type="predicted"/>
<evidence type="ECO:0000313" key="2">
    <source>
        <dbReference type="Proteomes" id="UP000325395"/>
    </source>
</evidence>